<dbReference type="Pfam" id="PF10052">
    <property type="entry name" value="DUF2288"/>
    <property type="match status" value="1"/>
</dbReference>
<proteinExistence type="predicted"/>
<dbReference type="AlphaFoldDB" id="A0A1D9G5C6"/>
<evidence type="ECO:0000313" key="1">
    <source>
        <dbReference type="EMBL" id="AOY82705.1"/>
    </source>
</evidence>
<reference evidence="2" key="1">
    <citation type="submission" date="2016-10" db="EMBL/GenBank/DDBJ databases">
        <title>Comparative genomics uncovers the prolific and rare metabolic potential of the cyanobacterial genus Moorea.</title>
        <authorList>
            <person name="Leao T."/>
            <person name="Castelao G."/>
            <person name="Korobeynikov A."/>
            <person name="Monroe E.A."/>
            <person name="Podell S."/>
            <person name="Glukhov E."/>
            <person name="Allen E."/>
            <person name="Gerwick W.H."/>
            <person name="Gerwick L."/>
        </authorList>
    </citation>
    <scope>NUCLEOTIDE SEQUENCE [LARGE SCALE GENOMIC DNA]</scope>
    <source>
        <strain evidence="2">JHB</strain>
    </source>
</reference>
<protein>
    <submittedName>
        <fullName evidence="1">DUF2288 domain-containing protein</fullName>
    </submittedName>
</protein>
<dbReference type="EMBL" id="CP017708">
    <property type="protein sequence ID" value="AOY82705.1"/>
    <property type="molecule type" value="Genomic_DNA"/>
</dbReference>
<accession>A0A1D9G5C6</accession>
<organism evidence="1 2">
    <name type="scientific">Moorena producens (strain JHB)</name>
    <dbReference type="NCBI Taxonomy" id="1454205"/>
    <lineage>
        <taxon>Bacteria</taxon>
        <taxon>Bacillati</taxon>
        <taxon>Cyanobacteriota</taxon>
        <taxon>Cyanophyceae</taxon>
        <taxon>Coleofasciculales</taxon>
        <taxon>Coleofasciculaceae</taxon>
        <taxon>Moorena</taxon>
    </lineage>
</organism>
<name>A0A1D9G5C6_MOOP1</name>
<evidence type="ECO:0000313" key="2">
    <source>
        <dbReference type="Proteomes" id="UP000176944"/>
    </source>
</evidence>
<dbReference type="Proteomes" id="UP000176944">
    <property type="component" value="Chromosome"/>
</dbReference>
<dbReference type="InterPro" id="IPR018741">
    <property type="entry name" value="DUF2288"/>
</dbReference>
<gene>
    <name evidence="1" type="ORF">BJP36_25120</name>
</gene>
<sequence length="103" mass="11795">MDLRVQLAESLDETTWDLLIPHVKRDAVLVVNEGLDLLDVGVAIANDDVLSVQHWISEQLMHKPLLEQLSNWNSNQNKRFQALIVQPYVLVQELSTDFTKKFG</sequence>